<evidence type="ECO:0000313" key="2">
    <source>
        <dbReference type="Proteomes" id="UP001189624"/>
    </source>
</evidence>
<dbReference type="EMBL" id="OY731407">
    <property type="protein sequence ID" value="CAJ1976449.1"/>
    <property type="molecule type" value="Genomic_DNA"/>
</dbReference>
<dbReference type="Proteomes" id="UP001189624">
    <property type="component" value="Chromosome 10"/>
</dbReference>
<dbReference type="AlphaFoldDB" id="A0AA86W143"/>
<gene>
    <name evidence="1" type="ORF">AYBTSS11_LOCUS28587</name>
</gene>
<keyword evidence="2" id="KW-1185">Reference proteome</keyword>
<protein>
    <submittedName>
        <fullName evidence="1">Uncharacterized protein</fullName>
    </submittedName>
</protein>
<name>A0AA86W143_9FABA</name>
<reference evidence="1" key="1">
    <citation type="submission" date="2023-10" db="EMBL/GenBank/DDBJ databases">
        <authorList>
            <person name="Domelevo Entfellner J.-B."/>
        </authorList>
    </citation>
    <scope>NUCLEOTIDE SEQUENCE</scope>
</reference>
<evidence type="ECO:0000313" key="1">
    <source>
        <dbReference type="EMBL" id="CAJ1976449.1"/>
    </source>
</evidence>
<sequence length="71" mass="8597">MEIWRTLIPLRMFFHDYFSMGPFMKRYYVTLVEVGMAYSTIKKQRQIWENIKHSTIQINIQNSTLDYDGNS</sequence>
<organism evidence="1 2">
    <name type="scientific">Sphenostylis stenocarpa</name>
    <dbReference type="NCBI Taxonomy" id="92480"/>
    <lineage>
        <taxon>Eukaryota</taxon>
        <taxon>Viridiplantae</taxon>
        <taxon>Streptophyta</taxon>
        <taxon>Embryophyta</taxon>
        <taxon>Tracheophyta</taxon>
        <taxon>Spermatophyta</taxon>
        <taxon>Magnoliopsida</taxon>
        <taxon>eudicotyledons</taxon>
        <taxon>Gunneridae</taxon>
        <taxon>Pentapetalae</taxon>
        <taxon>rosids</taxon>
        <taxon>fabids</taxon>
        <taxon>Fabales</taxon>
        <taxon>Fabaceae</taxon>
        <taxon>Papilionoideae</taxon>
        <taxon>50 kb inversion clade</taxon>
        <taxon>NPAAA clade</taxon>
        <taxon>indigoferoid/millettioid clade</taxon>
        <taxon>Phaseoleae</taxon>
        <taxon>Sphenostylis</taxon>
    </lineage>
</organism>
<accession>A0AA86W143</accession>
<proteinExistence type="predicted"/>
<dbReference type="Gramene" id="rna-AYBTSS11_LOCUS28587">
    <property type="protein sequence ID" value="CAJ1976449.1"/>
    <property type="gene ID" value="gene-AYBTSS11_LOCUS28587"/>
</dbReference>